<organism evidence="2 3">
    <name type="scientific">Streptomyces leeuwenhoekii</name>
    <dbReference type="NCBI Taxonomy" id="1437453"/>
    <lineage>
        <taxon>Bacteria</taxon>
        <taxon>Bacillati</taxon>
        <taxon>Actinomycetota</taxon>
        <taxon>Actinomycetes</taxon>
        <taxon>Kitasatosporales</taxon>
        <taxon>Streptomycetaceae</taxon>
        <taxon>Streptomyces</taxon>
    </lineage>
</organism>
<accession>A0A0F7W6W2</accession>
<name>A0A0F7W6W2_STRLW</name>
<dbReference type="AlphaFoldDB" id="A0A0F7W6W2"/>
<reference evidence="2 3" key="1">
    <citation type="submission" date="2015-02" db="EMBL/GenBank/DDBJ databases">
        <authorList>
            <person name="Gomez-Escribano P.J."/>
        </authorList>
    </citation>
    <scope>NUCLEOTIDE SEQUENCE [LARGE SCALE GENOMIC DNA]</scope>
    <source>
        <strain evidence="3">C34 (DSM 42122 / NRRL B-24963)</strain>
    </source>
</reference>
<dbReference type="InterPro" id="IPR036866">
    <property type="entry name" value="RibonucZ/Hydroxyglut_hydro"/>
</dbReference>
<dbReference type="KEGG" id="sle:sle_61720"/>
<proteinExistence type="predicted"/>
<evidence type="ECO:0000313" key="2">
    <source>
        <dbReference type="EMBL" id="CQR65627.1"/>
    </source>
</evidence>
<feature type="region of interest" description="Disordered" evidence="1">
    <location>
        <begin position="128"/>
        <end position="251"/>
    </location>
</feature>
<evidence type="ECO:0000313" key="3">
    <source>
        <dbReference type="Proteomes" id="UP000035016"/>
    </source>
</evidence>
<gene>
    <name evidence="2" type="primary">sle_61720</name>
</gene>
<sequence>MKDAYASRFTVKVSGEAVVLSGDTAALNAHLIRLARNCDVLAHEVMDGSLEVPRPGGGAVRALCRSTSTPSAASRPAMCAPSDSRATSRWRSPAWARATRFPGNGHPASTHSAMVQVADGRAAPRVVTSTRDRFASRHGGSNRDVPEIGRSGRGPTGGSAAASPWRTVCTGAVPPRHVPENATATPRTPVNGLEEDDRRGHGRERPSQGPSVRCSGALPSRTSPTVRIASGAAAAVRPQQGPARCTGARGADTDGDLAVRTGQGALRCLHARWPPLAGPREYGPGPGPGSVRREVRAAGGTPPRRGQSGAVSARGAASCVRGAPRSRSSTWTGCPVRIDSFAAMPTATARTPSR</sequence>
<feature type="compositionally biased region" description="Basic and acidic residues" evidence="1">
    <location>
        <begin position="196"/>
        <end position="206"/>
    </location>
</feature>
<evidence type="ECO:0000256" key="1">
    <source>
        <dbReference type="SAM" id="MobiDB-lite"/>
    </source>
</evidence>
<protein>
    <submittedName>
        <fullName evidence="2">Uncharacterized protein</fullName>
    </submittedName>
</protein>
<dbReference type="Gene3D" id="3.60.15.10">
    <property type="entry name" value="Ribonuclease Z/Hydroxyacylglutathione hydrolase-like"/>
    <property type="match status" value="1"/>
</dbReference>
<dbReference type="EMBL" id="LN831790">
    <property type="protein sequence ID" value="CQR65627.1"/>
    <property type="molecule type" value="Genomic_DNA"/>
</dbReference>
<dbReference type="Proteomes" id="UP000035016">
    <property type="component" value="Chromosome Chromosome"/>
</dbReference>
<feature type="region of interest" description="Disordered" evidence="1">
    <location>
        <begin position="276"/>
        <end position="333"/>
    </location>
</feature>